<dbReference type="AlphaFoldDB" id="A0A4Y9S4Y2"/>
<comment type="caution">
    <text evidence="1">The sequence shown here is derived from an EMBL/GenBank/DDBJ whole genome shotgun (WGS) entry which is preliminary data.</text>
</comment>
<dbReference type="OrthoDB" id="8741780at2"/>
<accession>A0A4Y9S4Y2</accession>
<reference evidence="1 2" key="1">
    <citation type="submission" date="2019-03" db="EMBL/GenBank/DDBJ databases">
        <title>Draft Genome Sequence of Massilia arenosa sp. nov., a Novel Massilia Species Isolated from a Sandy-loam Maize Soil.</title>
        <authorList>
            <person name="Raths R."/>
            <person name="Peta V."/>
            <person name="Bucking H."/>
        </authorList>
    </citation>
    <scope>NUCLEOTIDE SEQUENCE [LARGE SCALE GENOMIC DNA]</scope>
    <source>
        <strain evidence="1 2">MC02</strain>
    </source>
</reference>
<sequence>MWARLRVLCSSGLDLMCIAPDAFALVRELIPYDAATLYLTGPDGETYTTWQSSVLDCVRNVCASEEFNRKEDRYKISDLVMAAPKVGHMLQPPRSYFASLAYQEIVRPAGQHHVLDVRLELDGRRVGLLMLLRAPGAGFDGDDVDEILRVARYFEHAHRSAGCATLAEACLTEEAMVVANRGGEIMYMSGEAQVMLHELAQQAHAPATPGRVPELCQRVIERLASSQQLDQLPVARMWAPGGIIEARAQWLGGPGGSAGPEDLAERTPVGIFLKRVEPVPLRVWRSLQTAALSPQQTEVAFWMGVGVRRDEVREKVGVSEAGLRDCLKVIYDRFDCSSEAALAATLRGLAA</sequence>
<organism evidence="1 2">
    <name type="scientific">Zemynaea arenosa</name>
    <dbReference type="NCBI Taxonomy" id="2561931"/>
    <lineage>
        <taxon>Bacteria</taxon>
        <taxon>Pseudomonadati</taxon>
        <taxon>Pseudomonadota</taxon>
        <taxon>Betaproteobacteria</taxon>
        <taxon>Burkholderiales</taxon>
        <taxon>Oxalobacteraceae</taxon>
        <taxon>Telluria group</taxon>
        <taxon>Zemynaea</taxon>
    </lineage>
</organism>
<dbReference type="Proteomes" id="UP000298438">
    <property type="component" value="Unassembled WGS sequence"/>
</dbReference>
<gene>
    <name evidence="1" type="ORF">E4L96_16320</name>
</gene>
<proteinExistence type="predicted"/>
<keyword evidence="2" id="KW-1185">Reference proteome</keyword>
<evidence type="ECO:0000313" key="2">
    <source>
        <dbReference type="Proteomes" id="UP000298438"/>
    </source>
</evidence>
<dbReference type="SUPFAM" id="SSF55781">
    <property type="entry name" value="GAF domain-like"/>
    <property type="match status" value="1"/>
</dbReference>
<evidence type="ECO:0000313" key="1">
    <source>
        <dbReference type="EMBL" id="TFW16512.1"/>
    </source>
</evidence>
<protein>
    <recommendedName>
        <fullName evidence="3">Helix-turn-helix transcriptional regulator</fullName>
    </recommendedName>
</protein>
<evidence type="ECO:0008006" key="3">
    <source>
        <dbReference type="Google" id="ProtNLM"/>
    </source>
</evidence>
<name>A0A4Y9S4Y2_9BURK</name>
<dbReference type="EMBL" id="SPVF01000210">
    <property type="protein sequence ID" value="TFW16512.1"/>
    <property type="molecule type" value="Genomic_DNA"/>
</dbReference>